<reference evidence="2" key="1">
    <citation type="journal article" date="2019" name="Int. J. Syst. Evol. Microbiol.">
        <title>The Global Catalogue of Microorganisms (GCM) 10K type strain sequencing project: providing services to taxonomists for standard genome sequencing and annotation.</title>
        <authorList>
            <consortium name="The Broad Institute Genomics Platform"/>
            <consortium name="The Broad Institute Genome Sequencing Center for Infectious Disease"/>
            <person name="Wu L."/>
            <person name="Ma J."/>
        </authorList>
    </citation>
    <scope>NUCLEOTIDE SEQUENCE [LARGE SCALE GENOMIC DNA]</scope>
    <source>
        <strain evidence="2">ICMP 19430</strain>
    </source>
</reference>
<accession>A0ABW2S3H8</accession>
<sequence length="273" mass="29427">MAITIGTKVLVDLLTDLVATAGEVRGVHLRTVLGPDGDEPGDTTLLVGTSTNGAVLGHTWSQCSGQLPPMIWPTVNCRVLIGALKGLAKGDKAHAVDVALEGDTVTVVEAATLFDDGARVEFQVGDLEPWPTDRVWRILDGAPLPTPRDDRGLDMPSTPRSTWAPSSLTTLAQIATRRKESLHLFQTHSNQIHRAQIGDRWVGAIAPLTAWNHDDPDKPNTDVHLERPDELDLRWLAGYSGGVFVGETTFPDEKPADEPLPGLAVVPEVRGEE</sequence>
<comment type="caution">
    <text evidence="1">The sequence shown here is derived from an EMBL/GenBank/DDBJ whole genome shotgun (WGS) entry which is preliminary data.</text>
</comment>
<evidence type="ECO:0000313" key="1">
    <source>
        <dbReference type="EMBL" id="MFC7450520.1"/>
    </source>
</evidence>
<dbReference type="RefSeq" id="WP_378408534.1">
    <property type="nucleotide sequence ID" value="NZ_JBHTCS010000026.1"/>
</dbReference>
<keyword evidence="1" id="KW-0132">Cell division</keyword>
<dbReference type="EMBL" id="JBHTCS010000026">
    <property type="protein sequence ID" value="MFC7450520.1"/>
    <property type="molecule type" value="Genomic_DNA"/>
</dbReference>
<proteinExistence type="predicted"/>
<protein>
    <submittedName>
        <fullName evidence="1">Cell division protein FtsK</fullName>
    </submittedName>
</protein>
<gene>
    <name evidence="1" type="ORF">ACFQS9_21720</name>
</gene>
<dbReference type="GO" id="GO:0051301">
    <property type="term" value="P:cell division"/>
    <property type="evidence" value="ECO:0007669"/>
    <property type="project" value="UniProtKB-KW"/>
</dbReference>
<dbReference type="Proteomes" id="UP001596484">
    <property type="component" value="Unassembled WGS sequence"/>
</dbReference>
<evidence type="ECO:0000313" key="2">
    <source>
        <dbReference type="Proteomes" id="UP001596484"/>
    </source>
</evidence>
<organism evidence="1 2">
    <name type="scientific">Rhodococcus daqingensis</name>
    <dbReference type="NCBI Taxonomy" id="2479363"/>
    <lineage>
        <taxon>Bacteria</taxon>
        <taxon>Bacillati</taxon>
        <taxon>Actinomycetota</taxon>
        <taxon>Actinomycetes</taxon>
        <taxon>Mycobacteriales</taxon>
        <taxon>Nocardiaceae</taxon>
        <taxon>Rhodococcus</taxon>
    </lineage>
</organism>
<keyword evidence="1" id="KW-0131">Cell cycle</keyword>
<name>A0ABW2S3H8_9NOCA</name>
<keyword evidence="2" id="KW-1185">Reference proteome</keyword>